<comment type="caution">
    <text evidence="1">The sequence shown here is derived from an EMBL/GenBank/DDBJ whole genome shotgun (WGS) entry which is preliminary data.</text>
</comment>
<dbReference type="AlphaFoldDB" id="A0A2N1NLE9"/>
<organism evidence="1 2">
    <name type="scientific">Rhizophagus irregularis</name>
    <dbReference type="NCBI Taxonomy" id="588596"/>
    <lineage>
        <taxon>Eukaryota</taxon>
        <taxon>Fungi</taxon>
        <taxon>Fungi incertae sedis</taxon>
        <taxon>Mucoromycota</taxon>
        <taxon>Glomeromycotina</taxon>
        <taxon>Glomeromycetes</taxon>
        <taxon>Glomerales</taxon>
        <taxon>Glomeraceae</taxon>
        <taxon>Rhizophagus</taxon>
    </lineage>
</organism>
<gene>
    <name evidence="1" type="ORF">RhiirC2_738280</name>
</gene>
<evidence type="ECO:0000313" key="1">
    <source>
        <dbReference type="EMBL" id="PKK74688.1"/>
    </source>
</evidence>
<reference evidence="1 2" key="2">
    <citation type="submission" date="2017-10" db="EMBL/GenBank/DDBJ databases">
        <title>Extensive intraspecific genome diversity in a model arbuscular mycorrhizal fungus.</title>
        <authorList>
            <person name="Chen E.C.H."/>
            <person name="Morin E."/>
            <person name="Baudet D."/>
            <person name="Noel J."/>
            <person name="Ndikumana S."/>
            <person name="Charron P."/>
            <person name="St-Onge C."/>
            <person name="Giorgi J."/>
            <person name="Grigoriev I.V."/>
            <person name="Roux C."/>
            <person name="Martin F.M."/>
            <person name="Corradi N."/>
        </authorList>
    </citation>
    <scope>NUCLEOTIDE SEQUENCE [LARGE SCALE GENOMIC DNA]</scope>
    <source>
        <strain evidence="1 2">C2</strain>
    </source>
</reference>
<proteinExistence type="predicted"/>
<sequence>MREENKLGAEIVNSCNGVIHVDNPPIDIIKEYDDDYDYEDRILVNKHARKKSRKKVLDYLEEKNMDEHFKSGNWDVLCSKIF</sequence>
<dbReference type="Proteomes" id="UP000233469">
    <property type="component" value="Unassembled WGS sequence"/>
</dbReference>
<accession>A0A2N1NLE9</accession>
<evidence type="ECO:0000313" key="2">
    <source>
        <dbReference type="Proteomes" id="UP000233469"/>
    </source>
</evidence>
<reference evidence="1 2" key="1">
    <citation type="submission" date="2016-04" db="EMBL/GenBank/DDBJ databases">
        <title>Genome analyses suggest a sexual origin of heterokaryosis in a supposedly ancient asexual fungus.</title>
        <authorList>
            <person name="Ropars J."/>
            <person name="Sedzielewska K."/>
            <person name="Noel J."/>
            <person name="Charron P."/>
            <person name="Farinelli L."/>
            <person name="Marton T."/>
            <person name="Kruger M."/>
            <person name="Pelin A."/>
            <person name="Brachmann A."/>
            <person name="Corradi N."/>
        </authorList>
    </citation>
    <scope>NUCLEOTIDE SEQUENCE [LARGE SCALE GENOMIC DNA]</scope>
    <source>
        <strain evidence="1 2">C2</strain>
    </source>
</reference>
<dbReference type="EMBL" id="LLXL01000288">
    <property type="protein sequence ID" value="PKK74688.1"/>
    <property type="molecule type" value="Genomic_DNA"/>
</dbReference>
<protein>
    <submittedName>
        <fullName evidence="1">Uncharacterized protein</fullName>
    </submittedName>
</protein>
<name>A0A2N1NLE9_9GLOM</name>
<feature type="non-terminal residue" evidence="1">
    <location>
        <position position="82"/>
    </location>
</feature>